<dbReference type="AlphaFoldDB" id="A0A0D3KCM6"/>
<accession>A0A0D3KCM6</accession>
<keyword evidence="3" id="KW-1185">Reference proteome</keyword>
<proteinExistence type="predicted"/>
<feature type="chain" id="PRO_5044198109" description="Amine oxidase domain-containing protein" evidence="1">
    <location>
        <begin position="19"/>
        <end position="428"/>
    </location>
</feature>
<dbReference type="PaxDb" id="2903-EOD33511"/>
<dbReference type="Pfam" id="PF13450">
    <property type="entry name" value="NAD_binding_8"/>
    <property type="match status" value="1"/>
</dbReference>
<feature type="signal peptide" evidence="1">
    <location>
        <begin position="1"/>
        <end position="18"/>
    </location>
</feature>
<dbReference type="InterPro" id="IPR036188">
    <property type="entry name" value="FAD/NAD-bd_sf"/>
</dbReference>
<evidence type="ECO:0000313" key="3">
    <source>
        <dbReference type="Proteomes" id="UP000013827"/>
    </source>
</evidence>
<organism evidence="2 3">
    <name type="scientific">Emiliania huxleyi (strain CCMP1516)</name>
    <dbReference type="NCBI Taxonomy" id="280463"/>
    <lineage>
        <taxon>Eukaryota</taxon>
        <taxon>Haptista</taxon>
        <taxon>Haptophyta</taxon>
        <taxon>Prymnesiophyceae</taxon>
        <taxon>Isochrysidales</taxon>
        <taxon>Noelaerhabdaceae</taxon>
        <taxon>Emiliania</taxon>
    </lineage>
</organism>
<dbReference type="OMA" id="CCWAEQS"/>
<dbReference type="Proteomes" id="UP000013827">
    <property type="component" value="Unassembled WGS sequence"/>
</dbReference>
<dbReference type="eggNOG" id="ENOG502SJ0C">
    <property type="taxonomic scope" value="Eukaryota"/>
</dbReference>
<dbReference type="Gene3D" id="3.50.50.60">
    <property type="entry name" value="FAD/NAD(P)-binding domain"/>
    <property type="match status" value="1"/>
</dbReference>
<dbReference type="HOGENOM" id="CLU_641646_0_0_1"/>
<evidence type="ECO:0000256" key="1">
    <source>
        <dbReference type="SAM" id="SignalP"/>
    </source>
</evidence>
<reference evidence="2" key="2">
    <citation type="submission" date="2024-10" db="UniProtKB">
        <authorList>
            <consortium name="EnsemblProtists"/>
        </authorList>
    </citation>
    <scope>IDENTIFICATION</scope>
</reference>
<keyword evidence="1" id="KW-0732">Signal</keyword>
<sequence>MALVLLGSSFLAAPWTHASDWQEPIQCTTAVVGGGWAGVYSAWRLALDAAAADASSVCLFEARQAVGGRTYSVDLDGLTIDIGAYRFGMSMHLPADLIVNHFKLKTVCYEPSCSPDAEMNATLYRIVAADGHNAGYATPVRAMLREALGRGVRVFYRHELTGIYDGGGDALAEGGASLLHFAGGGVARASAVLLNLPRQAVERLDPASVVFDRGPSRRAKLATTILTNCTPCQAGPVAEAHEDVKVYAIYDHPWWVSKLGLAEGTFASVDADPPLVGRYHDGPIRRRGKDAPGPAALEAVYTFTLEHPQVKWRIHLANNDFTWTGYQGKPCCWAEQSLRAVERILVREWALPRPAWLDKQYWTDLVGEADATAASAASSDAAAAVASSDDALPWTSSDAAAAASDAAGGALASGAGVAEALATLERRV</sequence>
<dbReference type="RefSeq" id="XP_005785940.1">
    <property type="nucleotide sequence ID" value="XM_005785883.1"/>
</dbReference>
<evidence type="ECO:0008006" key="4">
    <source>
        <dbReference type="Google" id="ProtNLM"/>
    </source>
</evidence>
<dbReference type="EnsemblProtists" id="EOD33511">
    <property type="protein sequence ID" value="EOD33511"/>
    <property type="gene ID" value="EMIHUDRAFT_111788"/>
</dbReference>
<reference evidence="3" key="1">
    <citation type="journal article" date="2013" name="Nature">
        <title>Pan genome of the phytoplankton Emiliania underpins its global distribution.</title>
        <authorList>
            <person name="Read B.A."/>
            <person name="Kegel J."/>
            <person name="Klute M.J."/>
            <person name="Kuo A."/>
            <person name="Lefebvre S.C."/>
            <person name="Maumus F."/>
            <person name="Mayer C."/>
            <person name="Miller J."/>
            <person name="Monier A."/>
            <person name="Salamov A."/>
            <person name="Young J."/>
            <person name="Aguilar M."/>
            <person name="Claverie J.M."/>
            <person name="Frickenhaus S."/>
            <person name="Gonzalez K."/>
            <person name="Herman E.K."/>
            <person name="Lin Y.C."/>
            <person name="Napier J."/>
            <person name="Ogata H."/>
            <person name="Sarno A.F."/>
            <person name="Shmutz J."/>
            <person name="Schroeder D."/>
            <person name="de Vargas C."/>
            <person name="Verret F."/>
            <person name="von Dassow P."/>
            <person name="Valentin K."/>
            <person name="Van de Peer Y."/>
            <person name="Wheeler G."/>
            <person name="Dacks J.B."/>
            <person name="Delwiche C.F."/>
            <person name="Dyhrman S.T."/>
            <person name="Glockner G."/>
            <person name="John U."/>
            <person name="Richards T."/>
            <person name="Worden A.Z."/>
            <person name="Zhang X."/>
            <person name="Grigoriev I.V."/>
            <person name="Allen A.E."/>
            <person name="Bidle K."/>
            <person name="Borodovsky M."/>
            <person name="Bowler C."/>
            <person name="Brownlee C."/>
            <person name="Cock J.M."/>
            <person name="Elias M."/>
            <person name="Gladyshev V.N."/>
            <person name="Groth M."/>
            <person name="Guda C."/>
            <person name="Hadaegh A."/>
            <person name="Iglesias-Rodriguez M.D."/>
            <person name="Jenkins J."/>
            <person name="Jones B.M."/>
            <person name="Lawson T."/>
            <person name="Leese F."/>
            <person name="Lindquist E."/>
            <person name="Lobanov A."/>
            <person name="Lomsadze A."/>
            <person name="Malik S.B."/>
            <person name="Marsh M.E."/>
            <person name="Mackinder L."/>
            <person name="Mock T."/>
            <person name="Mueller-Roeber B."/>
            <person name="Pagarete A."/>
            <person name="Parker M."/>
            <person name="Probert I."/>
            <person name="Quesneville H."/>
            <person name="Raines C."/>
            <person name="Rensing S.A."/>
            <person name="Riano-Pachon D.M."/>
            <person name="Richier S."/>
            <person name="Rokitta S."/>
            <person name="Shiraiwa Y."/>
            <person name="Soanes D.M."/>
            <person name="van der Giezen M."/>
            <person name="Wahlund T.M."/>
            <person name="Williams B."/>
            <person name="Wilson W."/>
            <person name="Wolfe G."/>
            <person name="Wurch L.L."/>
        </authorList>
    </citation>
    <scope>NUCLEOTIDE SEQUENCE</scope>
</reference>
<dbReference type="SUPFAM" id="SSF51905">
    <property type="entry name" value="FAD/NAD(P)-binding domain"/>
    <property type="match status" value="1"/>
</dbReference>
<dbReference type="GeneID" id="17278782"/>
<evidence type="ECO:0000313" key="2">
    <source>
        <dbReference type="EnsemblProtists" id="EOD33511"/>
    </source>
</evidence>
<protein>
    <recommendedName>
        <fullName evidence="4">Amine oxidase domain-containing protein</fullName>
    </recommendedName>
</protein>
<name>A0A0D3KCM6_EMIH1</name>
<dbReference type="KEGG" id="ehx:EMIHUDRAFT_111788"/>